<dbReference type="RefSeq" id="WP_163753202.1">
    <property type="nucleotide sequence ID" value="NZ_BLKW01000002.1"/>
</dbReference>
<accession>A0A7I9XRU2</accession>
<keyword evidence="3" id="KW-1185">Reference proteome</keyword>
<organism evidence="2 3">
    <name type="scientific">Mycobacterium botniense</name>
    <dbReference type="NCBI Taxonomy" id="84962"/>
    <lineage>
        <taxon>Bacteria</taxon>
        <taxon>Bacillati</taxon>
        <taxon>Actinomycetota</taxon>
        <taxon>Actinomycetes</taxon>
        <taxon>Mycobacteriales</taxon>
        <taxon>Mycobacteriaceae</taxon>
        <taxon>Mycobacterium</taxon>
    </lineage>
</organism>
<dbReference type="EMBL" id="BLKW01000002">
    <property type="protein sequence ID" value="GFG72711.1"/>
    <property type="molecule type" value="Genomic_DNA"/>
</dbReference>
<name>A0A7I9XRU2_9MYCO</name>
<dbReference type="AlphaFoldDB" id="A0A7I9XRU2"/>
<evidence type="ECO:0008006" key="4">
    <source>
        <dbReference type="Google" id="ProtNLM"/>
    </source>
</evidence>
<feature type="region of interest" description="Disordered" evidence="1">
    <location>
        <begin position="1"/>
        <end position="28"/>
    </location>
</feature>
<proteinExistence type="predicted"/>
<sequence>MSYSMRSSREQLANARKNSAKAARERAQRGEIEFDWDRAIAGLKAMFDAEDDGE</sequence>
<evidence type="ECO:0000256" key="1">
    <source>
        <dbReference type="SAM" id="MobiDB-lite"/>
    </source>
</evidence>
<evidence type="ECO:0000313" key="2">
    <source>
        <dbReference type="EMBL" id="GFG72711.1"/>
    </source>
</evidence>
<comment type="caution">
    <text evidence="2">The sequence shown here is derived from an EMBL/GenBank/DDBJ whole genome shotgun (WGS) entry which is preliminary data.</text>
</comment>
<evidence type="ECO:0000313" key="3">
    <source>
        <dbReference type="Proteomes" id="UP000465361"/>
    </source>
</evidence>
<dbReference type="Proteomes" id="UP000465361">
    <property type="component" value="Unassembled WGS sequence"/>
</dbReference>
<reference evidence="2 3" key="1">
    <citation type="journal article" date="2019" name="Emerg. Microbes Infect.">
        <title>Comprehensive subspecies identification of 175 nontuberculous mycobacteria species based on 7547 genomic profiles.</title>
        <authorList>
            <person name="Matsumoto Y."/>
            <person name="Kinjo T."/>
            <person name="Motooka D."/>
            <person name="Nabeya D."/>
            <person name="Jung N."/>
            <person name="Uechi K."/>
            <person name="Horii T."/>
            <person name="Iida T."/>
            <person name="Fujita J."/>
            <person name="Nakamura S."/>
        </authorList>
    </citation>
    <scope>NUCLEOTIDE SEQUENCE [LARGE SCALE GENOMIC DNA]</scope>
    <source>
        <strain evidence="2 3">JCM 17322</strain>
    </source>
</reference>
<protein>
    <recommendedName>
        <fullName evidence="4">Antitoxin</fullName>
    </recommendedName>
</protein>
<gene>
    <name evidence="2" type="ORF">MBOT_00760</name>
</gene>